<proteinExistence type="predicted"/>
<dbReference type="EMBL" id="GIFC01000667">
    <property type="protein sequence ID" value="MXU82750.1"/>
    <property type="molecule type" value="Transcribed_RNA"/>
</dbReference>
<dbReference type="AlphaFoldDB" id="A0A6B0U1Y1"/>
<evidence type="ECO:0000313" key="2">
    <source>
        <dbReference type="EMBL" id="MXU82750.1"/>
    </source>
</evidence>
<feature type="region of interest" description="Disordered" evidence="1">
    <location>
        <begin position="23"/>
        <end position="46"/>
    </location>
</feature>
<reference evidence="2" key="1">
    <citation type="submission" date="2019-12" db="EMBL/GenBank/DDBJ databases">
        <title>An insight into the sialome of adult female Ixodes ricinus ticks feeding for 6 days.</title>
        <authorList>
            <person name="Perner J."/>
            <person name="Ribeiro J.M.C."/>
        </authorList>
    </citation>
    <scope>NUCLEOTIDE SEQUENCE</scope>
    <source>
        <strain evidence="2">Semi-engorged</strain>
        <tissue evidence="2">Salivary glands</tissue>
    </source>
</reference>
<evidence type="ECO:0000256" key="1">
    <source>
        <dbReference type="SAM" id="MobiDB-lite"/>
    </source>
</evidence>
<name>A0A6B0U1Y1_IXORI</name>
<feature type="compositionally biased region" description="Pro residues" evidence="1">
    <location>
        <begin position="24"/>
        <end position="39"/>
    </location>
</feature>
<accession>A0A6B0U1Y1</accession>
<organism evidence="2">
    <name type="scientific">Ixodes ricinus</name>
    <name type="common">Common tick</name>
    <name type="synonym">Acarus ricinus</name>
    <dbReference type="NCBI Taxonomy" id="34613"/>
    <lineage>
        <taxon>Eukaryota</taxon>
        <taxon>Metazoa</taxon>
        <taxon>Ecdysozoa</taxon>
        <taxon>Arthropoda</taxon>
        <taxon>Chelicerata</taxon>
        <taxon>Arachnida</taxon>
        <taxon>Acari</taxon>
        <taxon>Parasitiformes</taxon>
        <taxon>Ixodida</taxon>
        <taxon>Ixodoidea</taxon>
        <taxon>Ixodidae</taxon>
        <taxon>Ixodinae</taxon>
        <taxon>Ixodes</taxon>
    </lineage>
</organism>
<sequence>MPRLWLATRPTMPLLSPLWLTPQLSPPTRPTTLPQPSPLTPTLFRSTGMALDPSAMVLATTATDMVLEATA</sequence>
<protein>
    <submittedName>
        <fullName evidence="2">Putative secreted protein</fullName>
    </submittedName>
</protein>